<name>A0AAJ5VVA5_9HYPH</name>
<accession>A0AAJ5VVA5</accession>
<evidence type="ECO:0000256" key="1">
    <source>
        <dbReference type="ARBA" id="ARBA00023125"/>
    </source>
</evidence>
<dbReference type="AlphaFoldDB" id="A0AAJ5VVA5"/>
<dbReference type="InterPro" id="IPR010982">
    <property type="entry name" value="Lambda_DNA-bd_dom_sf"/>
</dbReference>
<organism evidence="3 4">
    <name type="scientific">Candidatus Devosia phytovorans</name>
    <dbReference type="NCBI Taxonomy" id="3121372"/>
    <lineage>
        <taxon>Bacteria</taxon>
        <taxon>Pseudomonadati</taxon>
        <taxon>Pseudomonadota</taxon>
        <taxon>Alphaproteobacteria</taxon>
        <taxon>Hyphomicrobiales</taxon>
        <taxon>Devosiaceae</taxon>
        <taxon>Devosia</taxon>
    </lineage>
</organism>
<dbReference type="CDD" id="cd00093">
    <property type="entry name" value="HTH_XRE"/>
    <property type="match status" value="1"/>
</dbReference>
<evidence type="ECO:0000313" key="4">
    <source>
        <dbReference type="Proteomes" id="UP001217476"/>
    </source>
</evidence>
<dbReference type="PROSITE" id="PS50943">
    <property type="entry name" value="HTH_CROC1"/>
    <property type="match status" value="1"/>
</dbReference>
<dbReference type="PANTHER" id="PTHR46797">
    <property type="entry name" value="HTH-TYPE TRANSCRIPTIONAL REGULATOR"/>
    <property type="match status" value="1"/>
</dbReference>
<evidence type="ECO:0000259" key="2">
    <source>
        <dbReference type="PROSITE" id="PS50943"/>
    </source>
</evidence>
<dbReference type="Proteomes" id="UP001217476">
    <property type="component" value="Chromosome"/>
</dbReference>
<dbReference type="InterPro" id="IPR001387">
    <property type="entry name" value="Cro/C1-type_HTH"/>
</dbReference>
<dbReference type="Pfam" id="PF01381">
    <property type="entry name" value="HTH_3"/>
    <property type="match status" value="1"/>
</dbReference>
<dbReference type="SMART" id="SM00530">
    <property type="entry name" value="HTH_XRE"/>
    <property type="match status" value="1"/>
</dbReference>
<dbReference type="InterPro" id="IPR050807">
    <property type="entry name" value="TransReg_Diox_bact_type"/>
</dbReference>
<evidence type="ECO:0000313" key="3">
    <source>
        <dbReference type="EMBL" id="WEK04741.1"/>
    </source>
</evidence>
<gene>
    <name evidence="3" type="ORF">P0Y65_00330</name>
</gene>
<dbReference type="PANTHER" id="PTHR46797:SF1">
    <property type="entry name" value="METHYLPHOSPHONATE SYNTHASE"/>
    <property type="match status" value="1"/>
</dbReference>
<reference evidence="3" key="1">
    <citation type="submission" date="2023-03" db="EMBL/GenBank/DDBJ databases">
        <title>Andean soil-derived lignocellulolytic bacterial consortium as a source of novel taxa and putative plastic-active enzymes.</title>
        <authorList>
            <person name="Diaz-Garcia L."/>
            <person name="Chuvochina M."/>
            <person name="Feuerriegel G."/>
            <person name="Bunk B."/>
            <person name="Sproer C."/>
            <person name="Streit W.R."/>
            <person name="Rodriguez L.M."/>
            <person name="Overmann J."/>
            <person name="Jimenez D.J."/>
        </authorList>
    </citation>
    <scope>NUCLEOTIDE SEQUENCE</scope>
    <source>
        <strain evidence="3">MAG 4196</strain>
    </source>
</reference>
<dbReference type="Gene3D" id="1.10.260.40">
    <property type="entry name" value="lambda repressor-like DNA-binding domains"/>
    <property type="match status" value="1"/>
</dbReference>
<protein>
    <submittedName>
        <fullName evidence="3">Helix-turn-helix transcriptional regulator</fullName>
    </submittedName>
</protein>
<dbReference type="GO" id="GO:0003700">
    <property type="term" value="F:DNA-binding transcription factor activity"/>
    <property type="evidence" value="ECO:0007669"/>
    <property type="project" value="TreeGrafter"/>
</dbReference>
<dbReference type="EMBL" id="CP119312">
    <property type="protein sequence ID" value="WEK04741.1"/>
    <property type="molecule type" value="Genomic_DNA"/>
</dbReference>
<dbReference type="GO" id="GO:0005829">
    <property type="term" value="C:cytosol"/>
    <property type="evidence" value="ECO:0007669"/>
    <property type="project" value="TreeGrafter"/>
</dbReference>
<feature type="domain" description="HTH cro/C1-type" evidence="2">
    <location>
        <begin position="18"/>
        <end position="72"/>
    </location>
</feature>
<dbReference type="GO" id="GO:0003677">
    <property type="term" value="F:DNA binding"/>
    <property type="evidence" value="ECO:0007669"/>
    <property type="project" value="UniProtKB-KW"/>
</dbReference>
<dbReference type="SUPFAM" id="SSF47413">
    <property type="entry name" value="lambda repressor-like DNA-binding domains"/>
    <property type="match status" value="1"/>
</dbReference>
<sequence>MGANEESSRMVAGLGDRIRAGRARKQLTQERLAALADLSPITLSKIERNTGIPSLDIILRIAIVLEESPNELFGWISTDVPDAAKKRALLVADLISASERHSDEHLAALIRLLRTK</sequence>
<proteinExistence type="predicted"/>
<keyword evidence="1" id="KW-0238">DNA-binding</keyword>